<dbReference type="PANTHER" id="PTHR31793:SF27">
    <property type="entry name" value="NOVEL THIOESTERASE SUPERFAMILY DOMAIN AND SAPOSIN A-TYPE DOMAIN CONTAINING PROTEIN (0610012H03RIK)"/>
    <property type="match status" value="1"/>
</dbReference>
<gene>
    <name evidence="3" type="ORF">SAMN05421858_1863</name>
</gene>
<name>A0A1N6Z4A4_9EURY</name>
<reference evidence="4" key="1">
    <citation type="submission" date="2017-01" db="EMBL/GenBank/DDBJ databases">
        <authorList>
            <person name="Varghese N."/>
            <person name="Submissions S."/>
        </authorList>
    </citation>
    <scope>NUCLEOTIDE SEQUENCE [LARGE SCALE GENOMIC DNA]</scope>
    <source>
        <strain evidence="4">CGMCC 1.7737</strain>
    </source>
</reference>
<accession>A0A1N6Z4A4</accession>
<keyword evidence="2 3" id="KW-0378">Hydrolase</keyword>
<dbReference type="OrthoDB" id="56956at2157"/>
<dbReference type="CDD" id="cd00586">
    <property type="entry name" value="4HBT"/>
    <property type="match status" value="1"/>
</dbReference>
<proteinExistence type="inferred from homology"/>
<organism evidence="3 4">
    <name type="scientific">Haladaptatus litoreus</name>
    <dbReference type="NCBI Taxonomy" id="553468"/>
    <lineage>
        <taxon>Archaea</taxon>
        <taxon>Methanobacteriati</taxon>
        <taxon>Methanobacteriota</taxon>
        <taxon>Stenosarchaea group</taxon>
        <taxon>Halobacteria</taxon>
        <taxon>Halobacteriales</taxon>
        <taxon>Haladaptataceae</taxon>
        <taxon>Haladaptatus</taxon>
    </lineage>
</organism>
<dbReference type="Gene3D" id="3.10.129.10">
    <property type="entry name" value="Hotdog Thioesterase"/>
    <property type="match status" value="1"/>
</dbReference>
<dbReference type="InterPro" id="IPR029069">
    <property type="entry name" value="HotDog_dom_sf"/>
</dbReference>
<sequence>MDEFGYTTEVETRYSDFDTMGHVNNAVYATYLEQARIDYFRDVIGMPLNEISGVIAHLEIDYQRSITPEDEVTVAMGVTELGESSITMEHEIRAGDDVAATAEVVQVAIDRGTGEPSPIAPELRDRIVTHEGF</sequence>
<comment type="similarity">
    <text evidence="1">Belongs to the 4-hydroxybenzoyl-CoA thioesterase family.</text>
</comment>
<evidence type="ECO:0000313" key="3">
    <source>
        <dbReference type="EMBL" id="SIR21653.1"/>
    </source>
</evidence>
<dbReference type="Proteomes" id="UP000186914">
    <property type="component" value="Unassembled WGS sequence"/>
</dbReference>
<keyword evidence="4" id="KW-1185">Reference proteome</keyword>
<evidence type="ECO:0000256" key="1">
    <source>
        <dbReference type="ARBA" id="ARBA00005953"/>
    </source>
</evidence>
<evidence type="ECO:0000313" key="4">
    <source>
        <dbReference type="Proteomes" id="UP000186914"/>
    </source>
</evidence>
<dbReference type="AlphaFoldDB" id="A0A1N6Z4A4"/>
<dbReference type="InterPro" id="IPR050563">
    <property type="entry name" value="4-hydroxybenzoyl-CoA_TE"/>
</dbReference>
<evidence type="ECO:0000256" key="2">
    <source>
        <dbReference type="ARBA" id="ARBA00022801"/>
    </source>
</evidence>
<dbReference type="EMBL" id="FTNO01000001">
    <property type="protein sequence ID" value="SIR21653.1"/>
    <property type="molecule type" value="Genomic_DNA"/>
</dbReference>
<dbReference type="PANTHER" id="PTHR31793">
    <property type="entry name" value="4-HYDROXYBENZOYL-COA THIOESTERASE FAMILY MEMBER"/>
    <property type="match status" value="1"/>
</dbReference>
<protein>
    <submittedName>
        <fullName evidence="3">Acyl-CoA thioester hydrolase</fullName>
    </submittedName>
</protein>
<dbReference type="Pfam" id="PF13279">
    <property type="entry name" value="4HBT_2"/>
    <property type="match status" value="1"/>
</dbReference>
<dbReference type="GO" id="GO:0047617">
    <property type="term" value="F:fatty acyl-CoA hydrolase activity"/>
    <property type="evidence" value="ECO:0007669"/>
    <property type="project" value="TreeGrafter"/>
</dbReference>
<dbReference type="SUPFAM" id="SSF54637">
    <property type="entry name" value="Thioesterase/thiol ester dehydrase-isomerase"/>
    <property type="match status" value="1"/>
</dbReference>